<accession>A0A381R9A8</accession>
<dbReference type="Gene3D" id="2.40.160.60">
    <property type="entry name" value="Outer membrane protein transport protein (OMPP1/FadL/TodX)"/>
    <property type="match status" value="1"/>
</dbReference>
<dbReference type="AlphaFoldDB" id="A0A381R9A8"/>
<evidence type="ECO:0000313" key="1">
    <source>
        <dbReference type="EMBL" id="SUZ87508.1"/>
    </source>
</evidence>
<gene>
    <name evidence="1" type="ORF">METZ01_LOCUS40362</name>
</gene>
<dbReference type="EMBL" id="UINC01001727">
    <property type="protein sequence ID" value="SUZ87508.1"/>
    <property type="molecule type" value="Genomic_DNA"/>
</dbReference>
<organism evidence="1">
    <name type="scientific">marine metagenome</name>
    <dbReference type="NCBI Taxonomy" id="408172"/>
    <lineage>
        <taxon>unclassified sequences</taxon>
        <taxon>metagenomes</taxon>
        <taxon>ecological metagenomes</taxon>
    </lineage>
</organism>
<evidence type="ECO:0008006" key="2">
    <source>
        <dbReference type="Google" id="ProtNLM"/>
    </source>
</evidence>
<reference evidence="1" key="1">
    <citation type="submission" date="2018-05" db="EMBL/GenBank/DDBJ databases">
        <authorList>
            <person name="Lanie J.A."/>
            <person name="Ng W.-L."/>
            <person name="Kazmierczak K.M."/>
            <person name="Andrzejewski T.M."/>
            <person name="Davidsen T.M."/>
            <person name="Wayne K.J."/>
            <person name="Tettelin H."/>
            <person name="Glass J.I."/>
            <person name="Rusch D."/>
            <person name="Podicherti R."/>
            <person name="Tsui H.-C.T."/>
            <person name="Winkler M.E."/>
        </authorList>
    </citation>
    <scope>NUCLEOTIDE SEQUENCE</scope>
</reference>
<protein>
    <recommendedName>
        <fullName evidence="2">Outer membrane protein transport protein (OMPP1/FadL/TodX)</fullName>
    </recommendedName>
</protein>
<sequence>MVLTLVISLVTTPSSAQSLYNAAGLGLPVEAIDGRARALGNLGIGLWGSGLLPGDPAAAGMFIVPTAVIVGQPSWVDYDHESGNSGSIQGSRFPLMGVGYPGFSGIFTLSLSSFLDQHYKSQRSLELDLRGEKSEVTDLFEQDGSIGSLNFGYSRPIGTSAALGFSFGRYAGSILRQLERDFSTLSFPGALESYQTSSRWTYSGSSLTGGMAANLGTFARVAASVTWSGDLNATASDDTPGMDRSFSLPMQYRLGTSIVLAPGLMITASAIRADWADIERDLDTPTTVGSTSNIGVGVELSRANIFGLALPLRFGYRTGKLPFSLGTGVATERIFSAGLGLSLSQADDIVLGGVDAAIERGRRSGSVLTEAFWRATISLRVSGY</sequence>
<name>A0A381R9A8_9ZZZZ</name>
<proteinExistence type="predicted"/>